<name>A0ABY9SYR1_BREBE</name>
<sequence length="844" mass="93475">MKIRRLTYQRRNPRFTGQLRASYHILTYQTDEGFVPIESMQTVVLDRGALIVGRTPIHVAKFTEDHITWVQQSEGRYSSGHLYIHDGGQRIHGIVYQGTTHEDAVKHDIFGTVVKPVTYKTTITKRSYPPATSPSTLPADDWQEGLELTISYQLGMGDTLPAPKVLLGGEDITDQTTWKIDHESRTVLSINLDDEACSLADQLYKTASIAFDMYTPVPEGVGTIEALCRDTESLKETTVRFWKASPVQHNVLFAHHSLEPIAAEDVLAQPEELTINELMTILPDQSVNDDSNSMLMRNMKWAMGQDGTQREWLSKFFGQKPPVISEPNQQELVKQSLHWYQSQFAKAYLTKSFQQYDGANKPSHRLDDAQAKKLDVFLKEGLAQSKDFNIQHQGIFVDAYIGAKPRLRAYIQDGGEKWAKELYDVLTNSPQFVLMVNRISGAAGDPNALAPLNNFACLLTALQPSAELARNYYKAVMTGVVVKLVPQTSHSKKETIMQWLPTAMQELLRRLADGELPDEVDISKEEAKEMYEEYIKHQNEIASSLADLLQSVIATTLFKEVEQMEEGFQQIAQKYPKLVKASKLFLVVAWIGGIASIITALVKGSWDKMSDVEKAEFITQCTQTVVQAFDAVPVLYNGTKSLTMATYNKLLDKFFSQEQQTSIGEIGDVVSEADGGFVNAACQQMEEVIAAAEGAEAGAVGKGSMFAEFFNNKYLTQSVKALGAVIAAAMAGWSLWQLIDDIKKKGSVSTIVFDSLIFAANFLAAVCLVVDLFVTTSFLPIAGAVLAIAGMVLSVLANFFEEPDNPVDDFMNDVGIPFVDSLPAIQTKAASFHIEVARLSPANP</sequence>
<dbReference type="RefSeq" id="WP_310764482.1">
    <property type="nucleotide sequence ID" value="NZ_CP134050.1"/>
</dbReference>
<keyword evidence="1" id="KW-0812">Transmembrane</keyword>
<evidence type="ECO:0000256" key="1">
    <source>
        <dbReference type="SAM" id="Phobius"/>
    </source>
</evidence>
<protein>
    <submittedName>
        <fullName evidence="2">Uncharacterized protein</fullName>
    </submittedName>
</protein>
<keyword evidence="1" id="KW-0472">Membrane</keyword>
<proteinExistence type="predicted"/>
<reference evidence="2 3" key="1">
    <citation type="submission" date="2023-09" db="EMBL/GenBank/DDBJ databases">
        <title>Complete Genome and Methylome dissection of Bacillus brevis NEB573 original source of BbsI restriction endonuclease.</title>
        <authorList>
            <person name="Fomenkov A."/>
            <person name="Roberts R.D."/>
        </authorList>
    </citation>
    <scope>NUCLEOTIDE SEQUENCE [LARGE SCALE GENOMIC DNA]</scope>
    <source>
        <strain evidence="2 3">NEB573</strain>
    </source>
</reference>
<dbReference type="Proteomes" id="UP001256827">
    <property type="component" value="Chromosome"/>
</dbReference>
<feature type="transmembrane region" description="Helical" evidence="1">
    <location>
        <begin position="584"/>
        <end position="602"/>
    </location>
</feature>
<organism evidence="2 3">
    <name type="scientific">Brevibacillus brevis</name>
    <name type="common">Bacillus brevis</name>
    <dbReference type="NCBI Taxonomy" id="1393"/>
    <lineage>
        <taxon>Bacteria</taxon>
        <taxon>Bacillati</taxon>
        <taxon>Bacillota</taxon>
        <taxon>Bacilli</taxon>
        <taxon>Bacillales</taxon>
        <taxon>Paenibacillaceae</taxon>
        <taxon>Brevibacillus</taxon>
    </lineage>
</organism>
<gene>
    <name evidence="2" type="ORF">RGB73_19855</name>
</gene>
<feature type="transmembrane region" description="Helical" evidence="1">
    <location>
        <begin position="751"/>
        <end position="773"/>
    </location>
</feature>
<dbReference type="EMBL" id="CP134050">
    <property type="protein sequence ID" value="WNC12967.1"/>
    <property type="molecule type" value="Genomic_DNA"/>
</dbReference>
<evidence type="ECO:0000313" key="2">
    <source>
        <dbReference type="EMBL" id="WNC12967.1"/>
    </source>
</evidence>
<keyword evidence="1" id="KW-1133">Transmembrane helix</keyword>
<keyword evidence="3" id="KW-1185">Reference proteome</keyword>
<accession>A0ABY9SYR1</accession>
<evidence type="ECO:0000313" key="3">
    <source>
        <dbReference type="Proteomes" id="UP001256827"/>
    </source>
</evidence>
<feature type="transmembrane region" description="Helical" evidence="1">
    <location>
        <begin position="721"/>
        <end position="739"/>
    </location>
</feature>
<feature type="transmembrane region" description="Helical" evidence="1">
    <location>
        <begin position="779"/>
        <end position="800"/>
    </location>
</feature>